<reference evidence="1 2" key="1">
    <citation type="journal article" date="2019" name="Nat. Ecol. Evol.">
        <title>Megaphylogeny resolves global patterns of mushroom evolution.</title>
        <authorList>
            <person name="Varga T."/>
            <person name="Krizsan K."/>
            <person name="Foldi C."/>
            <person name="Dima B."/>
            <person name="Sanchez-Garcia M."/>
            <person name="Sanchez-Ramirez S."/>
            <person name="Szollosi G.J."/>
            <person name="Szarkandi J.G."/>
            <person name="Papp V."/>
            <person name="Albert L."/>
            <person name="Andreopoulos W."/>
            <person name="Angelini C."/>
            <person name="Antonin V."/>
            <person name="Barry K.W."/>
            <person name="Bougher N.L."/>
            <person name="Buchanan P."/>
            <person name="Buyck B."/>
            <person name="Bense V."/>
            <person name="Catcheside P."/>
            <person name="Chovatia M."/>
            <person name="Cooper J."/>
            <person name="Damon W."/>
            <person name="Desjardin D."/>
            <person name="Finy P."/>
            <person name="Geml J."/>
            <person name="Haridas S."/>
            <person name="Hughes K."/>
            <person name="Justo A."/>
            <person name="Karasinski D."/>
            <person name="Kautmanova I."/>
            <person name="Kiss B."/>
            <person name="Kocsube S."/>
            <person name="Kotiranta H."/>
            <person name="LaButti K.M."/>
            <person name="Lechner B.E."/>
            <person name="Liimatainen K."/>
            <person name="Lipzen A."/>
            <person name="Lukacs Z."/>
            <person name="Mihaltcheva S."/>
            <person name="Morgado L.N."/>
            <person name="Niskanen T."/>
            <person name="Noordeloos M.E."/>
            <person name="Ohm R.A."/>
            <person name="Ortiz-Santana B."/>
            <person name="Ovrebo C."/>
            <person name="Racz N."/>
            <person name="Riley R."/>
            <person name="Savchenko A."/>
            <person name="Shiryaev A."/>
            <person name="Soop K."/>
            <person name="Spirin V."/>
            <person name="Szebenyi C."/>
            <person name="Tomsovsky M."/>
            <person name="Tulloss R.E."/>
            <person name="Uehling J."/>
            <person name="Grigoriev I.V."/>
            <person name="Vagvolgyi C."/>
            <person name="Papp T."/>
            <person name="Martin F.M."/>
            <person name="Miettinen O."/>
            <person name="Hibbett D.S."/>
            <person name="Nagy L.G."/>
        </authorList>
    </citation>
    <scope>NUCLEOTIDE SEQUENCE [LARGE SCALE GENOMIC DNA]</scope>
    <source>
        <strain evidence="1 2">NL-1719</strain>
    </source>
</reference>
<feature type="non-terminal residue" evidence="1">
    <location>
        <position position="128"/>
    </location>
</feature>
<dbReference type="Proteomes" id="UP000308600">
    <property type="component" value="Unassembled WGS sequence"/>
</dbReference>
<protein>
    <submittedName>
        <fullName evidence="1">Uncharacterized protein</fullName>
    </submittedName>
</protein>
<gene>
    <name evidence="1" type="ORF">BDN72DRAFT_773315</name>
</gene>
<proteinExistence type="predicted"/>
<sequence>MSNPTPHPILAQQFESSEIAFIGIDKEIAAMQETIRELRTFRNTFTPSYRLPPEILSRIFSLIRLFSTLVPRSHGLSSLQWVAVTSVSKHWRNVAIRSPELWSHISSSYPKPLLQEWLQRSKASPLSV</sequence>
<evidence type="ECO:0000313" key="2">
    <source>
        <dbReference type="Proteomes" id="UP000308600"/>
    </source>
</evidence>
<organism evidence="1 2">
    <name type="scientific">Pluteus cervinus</name>
    <dbReference type="NCBI Taxonomy" id="181527"/>
    <lineage>
        <taxon>Eukaryota</taxon>
        <taxon>Fungi</taxon>
        <taxon>Dikarya</taxon>
        <taxon>Basidiomycota</taxon>
        <taxon>Agaricomycotina</taxon>
        <taxon>Agaricomycetes</taxon>
        <taxon>Agaricomycetidae</taxon>
        <taxon>Agaricales</taxon>
        <taxon>Pluteineae</taxon>
        <taxon>Pluteaceae</taxon>
        <taxon>Pluteus</taxon>
    </lineage>
</organism>
<name>A0ACD3AIS7_9AGAR</name>
<accession>A0ACD3AIS7</accession>
<dbReference type="EMBL" id="ML208435">
    <property type="protein sequence ID" value="TFK65487.1"/>
    <property type="molecule type" value="Genomic_DNA"/>
</dbReference>
<evidence type="ECO:0000313" key="1">
    <source>
        <dbReference type="EMBL" id="TFK65487.1"/>
    </source>
</evidence>
<keyword evidence="2" id="KW-1185">Reference proteome</keyword>